<accession>A0A917HP99</accession>
<reference evidence="1" key="2">
    <citation type="submission" date="2020-09" db="EMBL/GenBank/DDBJ databases">
        <authorList>
            <person name="Sun Q."/>
            <person name="Zhou Y."/>
        </authorList>
    </citation>
    <scope>NUCLEOTIDE SEQUENCE</scope>
    <source>
        <strain evidence="1">CGMCC 1.12997</strain>
    </source>
</reference>
<proteinExistence type="predicted"/>
<dbReference type="RefSeq" id="WP_188555192.1">
    <property type="nucleotide sequence ID" value="NZ_BMGT01000003.1"/>
</dbReference>
<organism evidence="1 2">
    <name type="scientific">Edaphobacter dinghuensis</name>
    <dbReference type="NCBI Taxonomy" id="1560005"/>
    <lineage>
        <taxon>Bacteria</taxon>
        <taxon>Pseudomonadati</taxon>
        <taxon>Acidobacteriota</taxon>
        <taxon>Terriglobia</taxon>
        <taxon>Terriglobales</taxon>
        <taxon>Acidobacteriaceae</taxon>
        <taxon>Edaphobacter</taxon>
    </lineage>
</organism>
<name>A0A917HP99_9BACT</name>
<comment type="caution">
    <text evidence="1">The sequence shown here is derived from an EMBL/GenBank/DDBJ whole genome shotgun (WGS) entry which is preliminary data.</text>
</comment>
<sequence>MCVVFATPMAFCQPAGKLPEFEVASVKPSNPKGPAPVGLFTYPGGKVVASHYAVRYLLMDAFDIRKFQILGGPPWIDEDYYDVVGKPPSSSASIHSNPASFKSPPNQEQREMLQSLLIDRFHLRFHRESKQEPSYILERTGSTLKLEPPKDTTAYSWAGSPDGGRVAFGTGLAGKNISMAQLATRLSGIVGRPVVDRTGLEGSFDFEYRTGDNDPNADATATVATSLKHLGLQLKSAEEPMEIIVIDHIERPSEN</sequence>
<dbReference type="NCBIfam" id="TIGR03435">
    <property type="entry name" value="Soli_TIGR03435"/>
    <property type="match status" value="1"/>
</dbReference>
<protein>
    <submittedName>
        <fullName evidence="1">Uncharacterized protein</fullName>
    </submittedName>
</protein>
<gene>
    <name evidence="1" type="ORF">GCM10011585_32550</name>
</gene>
<dbReference type="EMBL" id="BMGT01000003">
    <property type="protein sequence ID" value="GGG86111.1"/>
    <property type="molecule type" value="Genomic_DNA"/>
</dbReference>
<dbReference type="Pfam" id="PF12543">
    <property type="entry name" value="DUF3738"/>
    <property type="match status" value="1"/>
</dbReference>
<dbReference type="Proteomes" id="UP000647241">
    <property type="component" value="Unassembled WGS sequence"/>
</dbReference>
<dbReference type="InterPro" id="IPR017801">
    <property type="entry name" value="DUF3738"/>
</dbReference>
<evidence type="ECO:0000313" key="1">
    <source>
        <dbReference type="EMBL" id="GGG86111.1"/>
    </source>
</evidence>
<evidence type="ECO:0000313" key="2">
    <source>
        <dbReference type="Proteomes" id="UP000647241"/>
    </source>
</evidence>
<dbReference type="AlphaFoldDB" id="A0A917HP99"/>
<keyword evidence="2" id="KW-1185">Reference proteome</keyword>
<reference evidence="1" key="1">
    <citation type="journal article" date="2014" name="Int. J. Syst. Evol. Microbiol.">
        <title>Complete genome sequence of Corynebacterium casei LMG S-19264T (=DSM 44701T), isolated from a smear-ripened cheese.</title>
        <authorList>
            <consortium name="US DOE Joint Genome Institute (JGI-PGF)"/>
            <person name="Walter F."/>
            <person name="Albersmeier A."/>
            <person name="Kalinowski J."/>
            <person name="Ruckert C."/>
        </authorList>
    </citation>
    <scope>NUCLEOTIDE SEQUENCE</scope>
    <source>
        <strain evidence="1">CGMCC 1.12997</strain>
    </source>
</reference>